<dbReference type="AlphaFoldDB" id="A0A8E2JDM1"/>
<keyword evidence="2" id="KW-1185">Reference proteome</keyword>
<evidence type="ECO:0000313" key="1">
    <source>
        <dbReference type="EMBL" id="OCK78527.1"/>
    </source>
</evidence>
<dbReference type="EMBL" id="KV745054">
    <property type="protein sequence ID" value="OCK78527.1"/>
    <property type="molecule type" value="Genomic_DNA"/>
</dbReference>
<evidence type="ECO:0000313" key="2">
    <source>
        <dbReference type="Proteomes" id="UP000250266"/>
    </source>
</evidence>
<accession>A0A8E2JDM1</accession>
<dbReference type="Proteomes" id="UP000250266">
    <property type="component" value="Unassembled WGS sequence"/>
</dbReference>
<organism evidence="1 2">
    <name type="scientific">Lepidopterella palustris CBS 459.81</name>
    <dbReference type="NCBI Taxonomy" id="1314670"/>
    <lineage>
        <taxon>Eukaryota</taxon>
        <taxon>Fungi</taxon>
        <taxon>Dikarya</taxon>
        <taxon>Ascomycota</taxon>
        <taxon>Pezizomycotina</taxon>
        <taxon>Dothideomycetes</taxon>
        <taxon>Pleosporomycetidae</taxon>
        <taxon>Mytilinidiales</taxon>
        <taxon>Argynnaceae</taxon>
        <taxon>Lepidopterella</taxon>
    </lineage>
</organism>
<gene>
    <name evidence="1" type="ORF">K432DRAFT_91199</name>
</gene>
<proteinExistence type="predicted"/>
<protein>
    <submittedName>
        <fullName evidence="1">Uncharacterized protein</fullName>
    </submittedName>
</protein>
<dbReference type="OrthoDB" id="3763355at2759"/>
<name>A0A8E2JDM1_9PEZI</name>
<reference evidence="1 2" key="1">
    <citation type="journal article" date="2016" name="Nat. Commun.">
        <title>Ectomycorrhizal ecology is imprinted in the genome of the dominant symbiotic fungus Cenococcum geophilum.</title>
        <authorList>
            <consortium name="DOE Joint Genome Institute"/>
            <person name="Peter M."/>
            <person name="Kohler A."/>
            <person name="Ohm R.A."/>
            <person name="Kuo A."/>
            <person name="Krutzmann J."/>
            <person name="Morin E."/>
            <person name="Arend M."/>
            <person name="Barry K.W."/>
            <person name="Binder M."/>
            <person name="Choi C."/>
            <person name="Clum A."/>
            <person name="Copeland A."/>
            <person name="Grisel N."/>
            <person name="Haridas S."/>
            <person name="Kipfer T."/>
            <person name="LaButti K."/>
            <person name="Lindquist E."/>
            <person name="Lipzen A."/>
            <person name="Maire R."/>
            <person name="Meier B."/>
            <person name="Mihaltcheva S."/>
            <person name="Molinier V."/>
            <person name="Murat C."/>
            <person name="Poggeler S."/>
            <person name="Quandt C.A."/>
            <person name="Sperisen C."/>
            <person name="Tritt A."/>
            <person name="Tisserant E."/>
            <person name="Crous P.W."/>
            <person name="Henrissat B."/>
            <person name="Nehls U."/>
            <person name="Egli S."/>
            <person name="Spatafora J.W."/>
            <person name="Grigoriev I.V."/>
            <person name="Martin F.M."/>
        </authorList>
    </citation>
    <scope>NUCLEOTIDE SEQUENCE [LARGE SCALE GENOMIC DNA]</scope>
    <source>
        <strain evidence="1 2">CBS 459.81</strain>
    </source>
</reference>
<sequence>MSSSTTYTSTCNLDKPVDWQAWFLVVQNRAQRAGVWKYVDPSVENPPAPPEQPTYPAPSRINPAAETYYDLNPEEIQRYTVLQNAYRGDVAAYNQIQLPLNSIYDYILSTVSKRNLVYLRGCSTPYSLLRALRKRLAPTDRGRKLELQKKLLELYRPPTTEKQIDTWLQQWETTCQEAKDLQMDKVNDPKPQRYFLAAIAQLAPIHGQYQQQRFEEVVEEADRTSPPGHVTSLYDLIEQFRNWHHVQQATGSLAARNRLSSSAFATFQGEQPPKGETKA</sequence>